<evidence type="ECO:0000313" key="3">
    <source>
        <dbReference type="EMBL" id="UOK70760.1"/>
    </source>
</evidence>
<reference evidence="3" key="1">
    <citation type="submission" date="2021-09" db="EMBL/GenBank/DDBJ databases">
        <title>Network and meta-omics reveal the key degrader and cooperation patterns in an efficient 1,4-dioxane-degrading microbial community.</title>
        <authorList>
            <person name="Dai C."/>
        </authorList>
    </citation>
    <scope>NUCLEOTIDE SEQUENCE</scope>
    <source>
        <strain evidence="3">ZM13</strain>
    </source>
</reference>
<dbReference type="Proteomes" id="UP000831684">
    <property type="component" value="Chromosome"/>
</dbReference>
<dbReference type="KEGG" id="apol:K9D25_18905"/>
<evidence type="ECO:0000313" key="4">
    <source>
        <dbReference type="Proteomes" id="UP000831684"/>
    </source>
</evidence>
<feature type="region of interest" description="Disordered" evidence="1">
    <location>
        <begin position="41"/>
        <end position="96"/>
    </location>
</feature>
<organism evidence="3 4">
    <name type="scientific">Ancylobacter polymorphus</name>
    <dbReference type="NCBI Taxonomy" id="223390"/>
    <lineage>
        <taxon>Bacteria</taxon>
        <taxon>Pseudomonadati</taxon>
        <taxon>Pseudomonadota</taxon>
        <taxon>Alphaproteobacteria</taxon>
        <taxon>Hyphomicrobiales</taxon>
        <taxon>Xanthobacteraceae</taxon>
        <taxon>Ancylobacter</taxon>
    </lineage>
</organism>
<dbReference type="RefSeq" id="WP_244377323.1">
    <property type="nucleotide sequence ID" value="NZ_CP083239.1"/>
</dbReference>
<feature type="compositionally biased region" description="Low complexity" evidence="1">
    <location>
        <begin position="83"/>
        <end position="96"/>
    </location>
</feature>
<gene>
    <name evidence="3" type="ORF">K9D25_18905</name>
</gene>
<proteinExistence type="predicted"/>
<sequence length="96" mass="10214">MRRDTSSTRSRLRRALFLLPVLGLTLAAAGCETLDALNPFNEREKPLPGARQPVFPEGVPGVDYNQAPPQPANSAYNPYQNEPPAAGAASATAPAR</sequence>
<dbReference type="PROSITE" id="PS51257">
    <property type="entry name" value="PROKAR_LIPOPROTEIN"/>
    <property type="match status" value="1"/>
</dbReference>
<evidence type="ECO:0000256" key="2">
    <source>
        <dbReference type="SAM" id="SignalP"/>
    </source>
</evidence>
<dbReference type="AlphaFoldDB" id="A0A9E7D563"/>
<protein>
    <submittedName>
        <fullName evidence="3">Uncharacterized protein</fullName>
    </submittedName>
</protein>
<evidence type="ECO:0000256" key="1">
    <source>
        <dbReference type="SAM" id="MobiDB-lite"/>
    </source>
</evidence>
<keyword evidence="2" id="KW-0732">Signal</keyword>
<feature type="signal peptide" evidence="2">
    <location>
        <begin position="1"/>
        <end position="29"/>
    </location>
</feature>
<feature type="chain" id="PRO_5039418464" evidence="2">
    <location>
        <begin position="30"/>
        <end position="96"/>
    </location>
</feature>
<name>A0A9E7D563_9HYPH</name>
<dbReference type="EMBL" id="CP083239">
    <property type="protein sequence ID" value="UOK70760.1"/>
    <property type="molecule type" value="Genomic_DNA"/>
</dbReference>
<accession>A0A9E7D563</accession>